<reference evidence="2 3" key="1">
    <citation type="submission" date="2014-07" db="EMBL/GenBank/DDBJ databases">
        <authorList>
            <person name="McCorrison J."/>
            <person name="Sanka R."/>
            <person name="Torralba M."/>
            <person name="Gillis M."/>
            <person name="Haft D.H."/>
            <person name="Methe B."/>
            <person name="Sutton G."/>
            <person name="Nelson K.E."/>
        </authorList>
    </citation>
    <scope>NUCLEOTIDE SEQUENCE [LARGE SCALE GENOMIC DNA]</scope>
    <source>
        <strain evidence="2 3">DNF00424</strain>
    </source>
</reference>
<proteinExistence type="predicted"/>
<feature type="transmembrane region" description="Helical" evidence="1">
    <location>
        <begin position="6"/>
        <end position="24"/>
    </location>
</feature>
<dbReference type="Proteomes" id="UP000029533">
    <property type="component" value="Unassembled WGS sequence"/>
</dbReference>
<evidence type="ECO:0000313" key="2">
    <source>
        <dbReference type="EMBL" id="KGF24874.1"/>
    </source>
</evidence>
<dbReference type="RefSeq" id="WP_036871056.1">
    <property type="nucleotide sequence ID" value="NZ_JRNJ01000104.1"/>
</dbReference>
<comment type="caution">
    <text evidence="2">The sequence shown here is derived from an EMBL/GenBank/DDBJ whole genome shotgun (WGS) entry which is preliminary data.</text>
</comment>
<evidence type="ECO:0008006" key="4">
    <source>
        <dbReference type="Google" id="ProtNLM"/>
    </source>
</evidence>
<gene>
    <name evidence="2" type="ORF">HMPREF2132_11305</name>
</gene>
<name>A0AAW3FD54_9BACT</name>
<evidence type="ECO:0000313" key="3">
    <source>
        <dbReference type="Proteomes" id="UP000029533"/>
    </source>
</evidence>
<keyword evidence="1" id="KW-0812">Transmembrane</keyword>
<feature type="transmembrane region" description="Helical" evidence="1">
    <location>
        <begin position="139"/>
        <end position="156"/>
    </location>
</feature>
<protein>
    <recommendedName>
        <fullName evidence="4">Disulfide bond formation protein B</fullName>
    </recommendedName>
</protein>
<dbReference type="AlphaFoldDB" id="A0AAW3FD54"/>
<feature type="transmembrane region" description="Helical" evidence="1">
    <location>
        <begin position="69"/>
        <end position="90"/>
    </location>
</feature>
<evidence type="ECO:0000256" key="1">
    <source>
        <dbReference type="SAM" id="Phobius"/>
    </source>
</evidence>
<keyword evidence="1" id="KW-0472">Membrane</keyword>
<accession>A0AAW3FD54</accession>
<dbReference type="EMBL" id="JRNJ01000104">
    <property type="protein sequence ID" value="KGF24874.1"/>
    <property type="molecule type" value="Genomic_DNA"/>
</dbReference>
<keyword evidence="1" id="KW-1133">Transmembrane helix</keyword>
<sequence>MKIAVLIASIIGSLLLMGYTILMAKKKGCPLCSLSETAYIVKSPNVFTFVIVMGTFLMTPQMIVNTNGWVGFLGIVFLFGMMMVGASPHYRTIGKTLHMVGAFTAAISSQLLIGITDYRFLVFWLIYGIIYLIRRKRSVLWEEGVCFIIITTFNILG</sequence>
<feature type="transmembrane region" description="Helical" evidence="1">
    <location>
        <begin position="111"/>
        <end position="133"/>
    </location>
</feature>
<feature type="transmembrane region" description="Helical" evidence="1">
    <location>
        <begin position="45"/>
        <end position="63"/>
    </location>
</feature>
<organism evidence="2 3">
    <name type="scientific">Prevotella histicola JCM 15637 = DNF00424</name>
    <dbReference type="NCBI Taxonomy" id="1236504"/>
    <lineage>
        <taxon>Bacteria</taxon>
        <taxon>Pseudomonadati</taxon>
        <taxon>Bacteroidota</taxon>
        <taxon>Bacteroidia</taxon>
        <taxon>Bacteroidales</taxon>
        <taxon>Prevotellaceae</taxon>
        <taxon>Prevotella</taxon>
    </lineage>
</organism>